<dbReference type="NCBIfam" id="TIGR00665">
    <property type="entry name" value="DnaB"/>
    <property type="match status" value="1"/>
</dbReference>
<evidence type="ECO:0000259" key="14">
    <source>
        <dbReference type="PROSITE" id="PS51199"/>
    </source>
</evidence>
<evidence type="ECO:0000256" key="4">
    <source>
        <dbReference type="ARBA" id="ARBA00022741"/>
    </source>
</evidence>
<dbReference type="FunFam" id="1.10.860.10:FF:000001">
    <property type="entry name" value="Replicative DNA helicase"/>
    <property type="match status" value="1"/>
</dbReference>
<comment type="similarity">
    <text evidence="1 12">Belongs to the helicase family. DnaB subfamily.</text>
</comment>
<evidence type="ECO:0000256" key="2">
    <source>
        <dbReference type="ARBA" id="ARBA00022515"/>
    </source>
</evidence>
<keyword evidence="7 12" id="KW-0067">ATP-binding</keyword>
<evidence type="ECO:0000256" key="7">
    <source>
        <dbReference type="ARBA" id="ARBA00022840"/>
    </source>
</evidence>
<dbReference type="GO" id="GO:0005829">
    <property type="term" value="C:cytosol"/>
    <property type="evidence" value="ECO:0007669"/>
    <property type="project" value="TreeGrafter"/>
</dbReference>
<keyword evidence="5 12" id="KW-0378">Hydrolase</keyword>
<reference evidence="15" key="1">
    <citation type="submission" date="2020-04" db="EMBL/GenBank/DDBJ databases">
        <authorList>
            <person name="Zhang T."/>
        </authorList>
    </citation>
    <scope>NUCLEOTIDE SEQUENCE</scope>
    <source>
        <strain evidence="15">HKST-UBA02</strain>
    </source>
</reference>
<reference evidence="15" key="2">
    <citation type="journal article" date="2021" name="Microbiome">
        <title>Successional dynamics and alternative stable states in a saline activated sludge microbial community over 9 years.</title>
        <authorList>
            <person name="Wang Y."/>
            <person name="Ye J."/>
            <person name="Ju F."/>
            <person name="Liu L."/>
            <person name="Boyd J.A."/>
            <person name="Deng Y."/>
            <person name="Parks D.H."/>
            <person name="Jiang X."/>
            <person name="Yin X."/>
            <person name="Woodcroft B.J."/>
            <person name="Tyson G.W."/>
            <person name="Hugenholtz P."/>
            <person name="Polz M.F."/>
            <person name="Zhang T."/>
        </authorList>
    </citation>
    <scope>NUCLEOTIDE SEQUENCE</scope>
    <source>
        <strain evidence="15">HKST-UBA02</strain>
    </source>
</reference>
<proteinExistence type="inferred from homology"/>
<evidence type="ECO:0000256" key="6">
    <source>
        <dbReference type="ARBA" id="ARBA00022806"/>
    </source>
</evidence>
<dbReference type="SUPFAM" id="SSF48024">
    <property type="entry name" value="N-terminal domain of DnaB helicase"/>
    <property type="match status" value="1"/>
</dbReference>
<protein>
    <recommendedName>
        <fullName evidence="11 12">Replicative DNA helicase</fullName>
        <ecNumber evidence="11 12">5.6.2.3</ecNumber>
    </recommendedName>
</protein>
<organism evidence="15 16">
    <name type="scientific">Eiseniibacteriota bacterium</name>
    <dbReference type="NCBI Taxonomy" id="2212470"/>
    <lineage>
        <taxon>Bacteria</taxon>
        <taxon>Candidatus Eiseniibacteriota</taxon>
    </lineage>
</organism>
<dbReference type="InterPro" id="IPR016136">
    <property type="entry name" value="DNA_helicase_N/primase_C"/>
</dbReference>
<evidence type="ECO:0000256" key="3">
    <source>
        <dbReference type="ARBA" id="ARBA00022705"/>
    </source>
</evidence>
<dbReference type="Pfam" id="PF03796">
    <property type="entry name" value="DnaB_C"/>
    <property type="match status" value="1"/>
</dbReference>
<keyword evidence="3 12" id="KW-0235">DNA replication</keyword>
<accession>A0A956NI13</accession>
<dbReference type="GO" id="GO:0016787">
    <property type="term" value="F:hydrolase activity"/>
    <property type="evidence" value="ECO:0007669"/>
    <property type="project" value="UniProtKB-KW"/>
</dbReference>
<dbReference type="PROSITE" id="PS51199">
    <property type="entry name" value="SF4_HELICASE"/>
    <property type="match status" value="1"/>
</dbReference>
<evidence type="ECO:0000256" key="1">
    <source>
        <dbReference type="ARBA" id="ARBA00008428"/>
    </source>
</evidence>
<keyword evidence="9" id="KW-0413">Isomerase</keyword>
<dbReference type="NCBIfam" id="NF004384">
    <property type="entry name" value="PRK05748.1"/>
    <property type="match status" value="1"/>
</dbReference>
<evidence type="ECO:0000256" key="8">
    <source>
        <dbReference type="ARBA" id="ARBA00023125"/>
    </source>
</evidence>
<dbReference type="GO" id="GO:1990077">
    <property type="term" value="C:primosome complex"/>
    <property type="evidence" value="ECO:0007669"/>
    <property type="project" value="UniProtKB-UniRule"/>
</dbReference>
<gene>
    <name evidence="15" type="primary">dnaB</name>
    <name evidence="15" type="ORF">KDA27_17905</name>
</gene>
<feature type="region of interest" description="Disordered" evidence="13">
    <location>
        <begin position="1"/>
        <end position="20"/>
    </location>
</feature>
<evidence type="ECO:0000256" key="5">
    <source>
        <dbReference type="ARBA" id="ARBA00022801"/>
    </source>
</evidence>
<dbReference type="GO" id="GO:0043139">
    <property type="term" value="F:5'-3' DNA helicase activity"/>
    <property type="evidence" value="ECO:0007669"/>
    <property type="project" value="UniProtKB-EC"/>
</dbReference>
<dbReference type="FunFam" id="3.40.50.300:FF:000076">
    <property type="entry name" value="Replicative DNA helicase"/>
    <property type="match status" value="1"/>
</dbReference>
<feature type="domain" description="SF4 helicase" evidence="14">
    <location>
        <begin position="195"/>
        <end position="461"/>
    </location>
</feature>
<evidence type="ECO:0000256" key="12">
    <source>
        <dbReference type="RuleBase" id="RU362085"/>
    </source>
</evidence>
<dbReference type="SUPFAM" id="SSF52540">
    <property type="entry name" value="P-loop containing nucleoside triphosphate hydrolases"/>
    <property type="match status" value="1"/>
</dbReference>
<evidence type="ECO:0000256" key="10">
    <source>
        <dbReference type="ARBA" id="ARBA00048954"/>
    </source>
</evidence>
<dbReference type="GO" id="GO:0005524">
    <property type="term" value="F:ATP binding"/>
    <property type="evidence" value="ECO:0007669"/>
    <property type="project" value="UniProtKB-UniRule"/>
</dbReference>
<dbReference type="AlphaFoldDB" id="A0A956NI13"/>
<dbReference type="InterPro" id="IPR007692">
    <property type="entry name" value="DNA_helicase_DnaB"/>
</dbReference>
<comment type="catalytic activity">
    <reaction evidence="10 12">
        <text>ATP + H2O = ADP + phosphate + H(+)</text>
        <dbReference type="Rhea" id="RHEA:13065"/>
        <dbReference type="ChEBI" id="CHEBI:15377"/>
        <dbReference type="ChEBI" id="CHEBI:15378"/>
        <dbReference type="ChEBI" id="CHEBI:30616"/>
        <dbReference type="ChEBI" id="CHEBI:43474"/>
        <dbReference type="ChEBI" id="CHEBI:456216"/>
        <dbReference type="EC" id="5.6.2.3"/>
    </reaction>
</comment>
<dbReference type="EC" id="5.6.2.3" evidence="11 12"/>
<dbReference type="PANTHER" id="PTHR30153:SF2">
    <property type="entry name" value="REPLICATIVE DNA HELICASE"/>
    <property type="match status" value="1"/>
</dbReference>
<dbReference type="CDD" id="cd00984">
    <property type="entry name" value="DnaB_C"/>
    <property type="match status" value="1"/>
</dbReference>
<keyword evidence="4 12" id="KW-0547">Nucleotide-binding</keyword>
<dbReference type="InterPro" id="IPR007693">
    <property type="entry name" value="DNA_helicase_DnaB-like_N"/>
</dbReference>
<keyword evidence="8 12" id="KW-0238">DNA-binding</keyword>
<dbReference type="PANTHER" id="PTHR30153">
    <property type="entry name" value="REPLICATIVE DNA HELICASE DNAB"/>
    <property type="match status" value="1"/>
</dbReference>
<comment type="caution">
    <text evidence="15">The sequence shown here is derived from an EMBL/GenBank/DDBJ whole genome shotgun (WGS) entry which is preliminary data.</text>
</comment>
<feature type="compositionally biased region" description="Gly residues" evidence="13">
    <location>
        <begin position="7"/>
        <end position="20"/>
    </location>
</feature>
<evidence type="ECO:0000256" key="11">
    <source>
        <dbReference type="NCBIfam" id="TIGR00665"/>
    </source>
</evidence>
<dbReference type="InterPro" id="IPR027417">
    <property type="entry name" value="P-loop_NTPase"/>
</dbReference>
<keyword evidence="2 12" id="KW-0639">Primosome</keyword>
<evidence type="ECO:0000313" key="16">
    <source>
        <dbReference type="Proteomes" id="UP000739538"/>
    </source>
</evidence>
<dbReference type="InterPro" id="IPR007694">
    <property type="entry name" value="DNA_helicase_DnaB-like_C"/>
</dbReference>
<evidence type="ECO:0000256" key="13">
    <source>
        <dbReference type="SAM" id="MobiDB-lite"/>
    </source>
</evidence>
<evidence type="ECO:0000256" key="9">
    <source>
        <dbReference type="ARBA" id="ARBA00023235"/>
    </source>
</evidence>
<dbReference type="GO" id="GO:0042802">
    <property type="term" value="F:identical protein binding"/>
    <property type="evidence" value="ECO:0007669"/>
    <property type="project" value="UniProtKB-ARBA"/>
</dbReference>
<dbReference type="InterPro" id="IPR036185">
    <property type="entry name" value="DNA_heli_DnaB-like_N_sf"/>
</dbReference>
<comment type="function">
    <text evidence="12">The main replicative DNA helicase, it participates in initiation and elongation during chromosome replication. Travels ahead of the DNA replisome, separating dsDNA into templates for DNA synthesis. A processive ATP-dependent 5'-3' DNA helicase it has DNA-dependent ATPase activity.</text>
</comment>
<name>A0A956NI13_UNCEI</name>
<dbReference type="GO" id="GO:0003677">
    <property type="term" value="F:DNA binding"/>
    <property type="evidence" value="ECO:0007669"/>
    <property type="project" value="UniProtKB-UniRule"/>
</dbReference>
<dbReference type="EMBL" id="JAGQHS010000112">
    <property type="protein sequence ID" value="MCA9757680.1"/>
    <property type="molecule type" value="Genomic_DNA"/>
</dbReference>
<keyword evidence="6 12" id="KW-0347">Helicase</keyword>
<dbReference type="Pfam" id="PF00772">
    <property type="entry name" value="DnaB"/>
    <property type="match status" value="1"/>
</dbReference>
<dbReference type="Gene3D" id="3.40.50.300">
    <property type="entry name" value="P-loop containing nucleotide triphosphate hydrolases"/>
    <property type="match status" value="1"/>
</dbReference>
<dbReference type="Proteomes" id="UP000739538">
    <property type="component" value="Unassembled WGS sequence"/>
</dbReference>
<evidence type="ECO:0000313" key="15">
    <source>
        <dbReference type="EMBL" id="MCA9757680.1"/>
    </source>
</evidence>
<dbReference type="GO" id="GO:0006269">
    <property type="term" value="P:DNA replication, synthesis of primer"/>
    <property type="evidence" value="ECO:0007669"/>
    <property type="project" value="UniProtKB-UniRule"/>
</dbReference>
<dbReference type="Gene3D" id="1.10.860.10">
    <property type="entry name" value="DNAb Helicase, Chain A"/>
    <property type="match status" value="1"/>
</dbReference>
<sequence>MQDYNGHGRGSSGGVSGAGLAGQRVPPQALEAERCVLGAMLLNKEAIGRAAEVLEPDCFYRDSHRKIFEAAVHLYERDKAADIITLTDELKKRGHLESVGGAGYISALLDVVPTAANIDYHSEIVLEKSVLRRLIEVSTNIVQKGYEAARPSGEIIDEAEQMIFEINDPRMRKSFVPIKDLLSDAVDMIQEVFDKKRAVTGVPSGYLDLDKMTAGWQNSDMVIVAGRPSMGKTSFALNLAEYAAVHEKLAIGVFSLEMSREQLVMRLLSSQARIPQHKLRTGYLRPEEWEQLARAAGVLADAPIYIDDTPAITVTEMRAKARRLKKEADVRMLVVDYLQLMRGYTSNESRQQEISTISRALKALAKELDIPVIALSQLSRAVEQRDDKRPMLSDLRESGAIEQDADIVCFVFREEFYKPEKEEIKGMAEIIVGKHRNGPIGRVHLTFVGELARFENYSDRGGFGGGGGGGFSGGFDGGFGGGGQDFGGGVPDDDVF</sequence>